<dbReference type="AlphaFoldDB" id="A0A7W7DAN0"/>
<reference evidence="1 2" key="1">
    <citation type="submission" date="2020-08" db="EMBL/GenBank/DDBJ databases">
        <title>Sequencing the genomes of 1000 actinobacteria strains.</title>
        <authorList>
            <person name="Klenk H.-P."/>
        </authorList>
    </citation>
    <scope>NUCLEOTIDE SEQUENCE [LARGE SCALE GENOMIC DNA]</scope>
    <source>
        <strain evidence="1 2">DSM 45784</strain>
    </source>
</reference>
<dbReference type="Proteomes" id="UP000542210">
    <property type="component" value="Unassembled WGS sequence"/>
</dbReference>
<name>A0A7W7DAN0_9ACTN</name>
<proteinExistence type="predicted"/>
<evidence type="ECO:0000313" key="1">
    <source>
        <dbReference type="EMBL" id="MBB4703348.1"/>
    </source>
</evidence>
<organism evidence="1 2">
    <name type="scientific">Sphaerisporangium siamense</name>
    <dbReference type="NCBI Taxonomy" id="795645"/>
    <lineage>
        <taxon>Bacteria</taxon>
        <taxon>Bacillati</taxon>
        <taxon>Actinomycetota</taxon>
        <taxon>Actinomycetes</taxon>
        <taxon>Streptosporangiales</taxon>
        <taxon>Streptosporangiaceae</taxon>
        <taxon>Sphaerisporangium</taxon>
    </lineage>
</organism>
<gene>
    <name evidence="1" type="ORF">BJ982_004892</name>
</gene>
<sequence length="44" mass="5349">MRLRWDWGTGEERAGVVWERTTSWTQKRMSLTMKREQMPGSTYK</sequence>
<accession>A0A7W7DAN0</accession>
<comment type="caution">
    <text evidence="1">The sequence shown here is derived from an EMBL/GenBank/DDBJ whole genome shotgun (WGS) entry which is preliminary data.</text>
</comment>
<evidence type="ECO:0000313" key="2">
    <source>
        <dbReference type="Proteomes" id="UP000542210"/>
    </source>
</evidence>
<protein>
    <submittedName>
        <fullName evidence="1">Uncharacterized protein</fullName>
    </submittedName>
</protein>
<keyword evidence="2" id="KW-1185">Reference proteome</keyword>
<dbReference type="EMBL" id="JACHND010000001">
    <property type="protein sequence ID" value="MBB4703348.1"/>
    <property type="molecule type" value="Genomic_DNA"/>
</dbReference>